<feature type="region of interest" description="Disordered" evidence="1">
    <location>
        <begin position="140"/>
        <end position="222"/>
    </location>
</feature>
<feature type="region of interest" description="Disordered" evidence="1">
    <location>
        <begin position="1046"/>
        <end position="1068"/>
    </location>
</feature>
<accession>A0A8H5FVT7</accession>
<feature type="compositionally biased region" description="Low complexity" evidence="1">
    <location>
        <begin position="391"/>
        <end position="412"/>
    </location>
</feature>
<feature type="compositionally biased region" description="Basic and acidic residues" evidence="1">
    <location>
        <begin position="197"/>
        <end position="207"/>
    </location>
</feature>
<feature type="compositionally biased region" description="Acidic residues" evidence="1">
    <location>
        <begin position="858"/>
        <end position="911"/>
    </location>
</feature>
<dbReference type="Gene3D" id="3.30.900.20">
    <property type="match status" value="1"/>
</dbReference>
<organism evidence="2 3">
    <name type="scientific">Collybiopsis confluens</name>
    <dbReference type="NCBI Taxonomy" id="2823264"/>
    <lineage>
        <taxon>Eukaryota</taxon>
        <taxon>Fungi</taxon>
        <taxon>Dikarya</taxon>
        <taxon>Basidiomycota</taxon>
        <taxon>Agaricomycotina</taxon>
        <taxon>Agaricomycetes</taxon>
        <taxon>Agaricomycetidae</taxon>
        <taxon>Agaricales</taxon>
        <taxon>Marasmiineae</taxon>
        <taxon>Omphalotaceae</taxon>
        <taxon>Collybiopsis</taxon>
    </lineage>
</organism>
<feature type="region of interest" description="Disordered" evidence="1">
    <location>
        <begin position="674"/>
        <end position="708"/>
    </location>
</feature>
<feature type="region of interest" description="Disordered" evidence="1">
    <location>
        <begin position="241"/>
        <end position="367"/>
    </location>
</feature>
<evidence type="ECO:0000256" key="1">
    <source>
        <dbReference type="SAM" id="MobiDB-lite"/>
    </source>
</evidence>
<feature type="compositionally biased region" description="Low complexity" evidence="1">
    <location>
        <begin position="912"/>
        <end position="921"/>
    </location>
</feature>
<keyword evidence="3" id="KW-1185">Reference proteome</keyword>
<feature type="region of interest" description="Disordered" evidence="1">
    <location>
        <begin position="854"/>
        <end position="947"/>
    </location>
</feature>
<feature type="compositionally biased region" description="Basic and acidic residues" evidence="1">
    <location>
        <begin position="324"/>
        <end position="333"/>
    </location>
</feature>
<reference evidence="2 3" key="1">
    <citation type="journal article" date="2020" name="ISME J.">
        <title>Uncovering the hidden diversity of litter-decomposition mechanisms in mushroom-forming fungi.</title>
        <authorList>
            <person name="Floudas D."/>
            <person name="Bentzer J."/>
            <person name="Ahren D."/>
            <person name="Johansson T."/>
            <person name="Persson P."/>
            <person name="Tunlid A."/>
        </authorList>
    </citation>
    <scope>NUCLEOTIDE SEQUENCE [LARGE SCALE GENOMIC DNA]</scope>
    <source>
        <strain evidence="2 3">CBS 406.79</strain>
    </source>
</reference>
<dbReference type="AlphaFoldDB" id="A0A8H5FVT7"/>
<dbReference type="InterPro" id="IPR053729">
    <property type="entry name" value="MAD2L1BP_domain_sf"/>
</dbReference>
<proteinExistence type="predicted"/>
<dbReference type="Proteomes" id="UP000518752">
    <property type="component" value="Unassembled WGS sequence"/>
</dbReference>
<dbReference type="EMBL" id="JAACJN010000291">
    <property type="protein sequence ID" value="KAF5350834.1"/>
    <property type="molecule type" value="Genomic_DNA"/>
</dbReference>
<dbReference type="OrthoDB" id="2387165at2759"/>
<feature type="compositionally biased region" description="Polar residues" evidence="1">
    <location>
        <begin position="241"/>
        <end position="250"/>
    </location>
</feature>
<feature type="region of interest" description="Disordered" evidence="1">
    <location>
        <begin position="531"/>
        <end position="553"/>
    </location>
</feature>
<evidence type="ECO:0000313" key="2">
    <source>
        <dbReference type="EMBL" id="KAF5350834.1"/>
    </source>
</evidence>
<comment type="caution">
    <text evidence="2">The sequence shown here is derived from an EMBL/GenBank/DDBJ whole genome shotgun (WGS) entry which is preliminary data.</text>
</comment>
<sequence>MTRSESLQPGFERWTLDSWNGGRSGAGEPESGIEAVIWITLRYYSKFRFRCSASASMELDSATPLPKSSNDDGDDLELSYAHTLDREPASLALPVISCFTEIGESATEDDEGIVTVYFSDAEIDELESDEEEVDELVVPVPGDHISQGGFDDGHLVNVDESESKDDRMPELDQDELSRGQVSFSSSAAAARTAQTDGPDRDRHKDAGKTGSSSGSGSADSQLVNEFILSDDAITNVAAPSPATTLSNQKLSPFLSLPPDSEHISLPLPHLVTSNLGLFPRNSFVSSDSSSSRKMEEDPVGSHSLFTPTPSPTIHSAPHPTTLFRSEDPSRTKQPEPLPSGPAPHPSQGPAQMVAYSRESSDEPVPVYDLTGLDDDDVESFGEIEMIVGQSTSGGTRVSTAASTSTFASTTPRFRSRDQYRQSRYENISVAVPPRQTTTSHAKRTVSEDMAMAEDILESSRRSTWQGTPRRRKRTRIFGGLKEGASNESTRMRTSEAEEAAEIFVSSSSSSSERFTDPACFRTGTAVLPNSKKENVSVDAHASGSDSERPPSLPPPPYTWHLGLIYRKVPSSPLDNMVECGCCSRKFFKTDVQGMILHAREEHREENLYVNVVEMSKEDVKEYLVERRARRGRAHGTRRSRSHVVVSPRRFACPFSAVQLETLIMPVIKPSELPPPPQSFSSLAHEPTKKPQTSNLPNPPVLAASPDEWRPTPKIPRVRIDEDLVTDAIAAKLATSLLGHILFLKNQIPFPVSQLARLPDGKANSRTTKLKRDLIDSFDILSSHLETTFSALSTAFALSSRAAASDPVDQQRGSQVYMAILVGPSIGTSKSKVFFAVDGLETKIWGVRDDIAKSSESDVGLEDDGHEDQSSDSEDADEILDDDGDDASEPEYSDSPPDSEDEDEDEGDEDESPSSSGRSSPALLPPRRMPSSISTQDHAQEQKSIRSADQLLSRTLAIADAEGRGMASELAPTQTHVLLRAPRRFAHPVWIPRPNFTPSMELALRTFLEESQVLVDPSVESEPKHKNKRTTLKDKIEGVWLSGRGALPDMSAVPGPNKGAEGGEEENEADEMIWWSWDAGDYRLFVQKL</sequence>
<name>A0A8H5FVT7_9AGAR</name>
<feature type="compositionally biased region" description="Polar residues" evidence="1">
    <location>
        <begin position="303"/>
        <end position="313"/>
    </location>
</feature>
<protein>
    <submittedName>
        <fullName evidence="2">Uncharacterized protein</fullName>
    </submittedName>
</protein>
<feature type="compositionally biased region" description="Pro residues" evidence="1">
    <location>
        <begin position="335"/>
        <end position="346"/>
    </location>
</feature>
<gene>
    <name evidence="2" type="ORF">D9757_012842</name>
</gene>
<evidence type="ECO:0000313" key="3">
    <source>
        <dbReference type="Proteomes" id="UP000518752"/>
    </source>
</evidence>
<feature type="region of interest" description="Disordered" evidence="1">
    <location>
        <begin position="391"/>
        <end position="413"/>
    </location>
</feature>